<dbReference type="Proteomes" id="UP001153678">
    <property type="component" value="Unassembled WGS sequence"/>
</dbReference>
<evidence type="ECO:0000256" key="2">
    <source>
        <dbReference type="ARBA" id="ARBA00022737"/>
    </source>
</evidence>
<dbReference type="AlphaFoldDB" id="A0A9W4T3D0"/>
<keyword evidence="1" id="KW-0433">Leucine-rich repeat</keyword>
<dbReference type="InterPro" id="IPR050836">
    <property type="entry name" value="SDS22/Internalin_LRR"/>
</dbReference>
<dbReference type="PANTHER" id="PTHR46652">
    <property type="entry name" value="LEUCINE-RICH REPEAT AND IQ DOMAIN-CONTAINING PROTEIN 1-RELATED"/>
    <property type="match status" value="1"/>
</dbReference>
<accession>A0A9W4T3D0</accession>
<keyword evidence="2" id="KW-0677">Repeat</keyword>
<gene>
    <name evidence="4" type="ORF">FWILDA_LOCUS14537</name>
</gene>
<feature type="compositionally biased region" description="Gly residues" evidence="3">
    <location>
        <begin position="1"/>
        <end position="11"/>
    </location>
</feature>
<dbReference type="Gene3D" id="3.80.10.10">
    <property type="entry name" value="Ribonuclease Inhibitor"/>
    <property type="match status" value="1"/>
</dbReference>
<sequence length="542" mass="62987">MRAGGGKGTGDGTKTTSQEIDQKELEGQENEDETFEEQELDLENIEQEQTAQGLGERSKETAQEKEREQEKETEQEQEEEKAQEQENEDEKETEKEKEKEKEETQEQEKPQEQEQEKPESEDEYEPEDELLWKAVGKNYDMSESNKCKNCQNKLGDAYYEIIIGDKIARQHNEAQKQFKKEEAVIIKTTHYESCLTDSLLEIYENYPLELRSETVELDIRNRNLQGSLKLKEFANLKKLNCANNQLTELDLSDCPNLEKLECCDNQLIDLEFLNNLNQKKMINLEISNNNFSNNCDLNLLSSFVNLKELGLGNKNDSYERIRQGVYNRFIGSLEPLKNMNKLEKLDISNTDINSGLEYLPDKLEIFYCLTSERPEAKVKAIYNLFANEKGIVEEEELIGSIKDFPQKLQKYKTSLQIPQIKAEIDKILATNNFNSEQLVQQLISDNHANTTIENLKKVQNLEKQKQEELRQAEIRRILTTLISVERLYTIRRVMDRFLEPNRGVLIASGVQLIREVFISNLVERHESNKLKQSLFAEDAEDI</sequence>
<organism evidence="4 5">
    <name type="scientific">Funneliformis geosporum</name>
    <dbReference type="NCBI Taxonomy" id="1117311"/>
    <lineage>
        <taxon>Eukaryota</taxon>
        <taxon>Fungi</taxon>
        <taxon>Fungi incertae sedis</taxon>
        <taxon>Mucoromycota</taxon>
        <taxon>Glomeromycotina</taxon>
        <taxon>Glomeromycetes</taxon>
        <taxon>Glomerales</taxon>
        <taxon>Glomeraceae</taxon>
        <taxon>Funneliformis</taxon>
    </lineage>
</organism>
<evidence type="ECO:0000256" key="3">
    <source>
        <dbReference type="SAM" id="MobiDB-lite"/>
    </source>
</evidence>
<dbReference type="OrthoDB" id="7451790at2759"/>
<dbReference type="EMBL" id="CAMKVN010006512">
    <property type="protein sequence ID" value="CAI2190360.1"/>
    <property type="molecule type" value="Genomic_DNA"/>
</dbReference>
<keyword evidence="5" id="KW-1185">Reference proteome</keyword>
<reference evidence="4" key="1">
    <citation type="submission" date="2022-08" db="EMBL/GenBank/DDBJ databases">
        <authorList>
            <person name="Kallberg Y."/>
            <person name="Tangrot J."/>
            <person name="Rosling A."/>
        </authorList>
    </citation>
    <scope>NUCLEOTIDE SEQUENCE</scope>
    <source>
        <strain evidence="4">Wild A</strain>
    </source>
</reference>
<comment type="caution">
    <text evidence="4">The sequence shown here is derived from an EMBL/GenBank/DDBJ whole genome shotgun (WGS) entry which is preliminary data.</text>
</comment>
<feature type="compositionally biased region" description="Basic and acidic residues" evidence="3">
    <location>
        <begin position="92"/>
        <end position="118"/>
    </location>
</feature>
<feature type="compositionally biased region" description="Acidic residues" evidence="3">
    <location>
        <begin position="27"/>
        <end position="46"/>
    </location>
</feature>
<dbReference type="InterPro" id="IPR025875">
    <property type="entry name" value="Leu-rich_rpt_4"/>
</dbReference>
<proteinExistence type="predicted"/>
<evidence type="ECO:0000313" key="5">
    <source>
        <dbReference type="Proteomes" id="UP001153678"/>
    </source>
</evidence>
<protein>
    <submittedName>
        <fullName evidence="4">16804_t:CDS:1</fullName>
    </submittedName>
</protein>
<evidence type="ECO:0000256" key="1">
    <source>
        <dbReference type="ARBA" id="ARBA00022614"/>
    </source>
</evidence>
<dbReference type="InterPro" id="IPR032675">
    <property type="entry name" value="LRR_dom_sf"/>
</dbReference>
<name>A0A9W4T3D0_9GLOM</name>
<feature type="region of interest" description="Disordered" evidence="3">
    <location>
        <begin position="1"/>
        <end position="127"/>
    </location>
</feature>
<dbReference type="Pfam" id="PF12799">
    <property type="entry name" value="LRR_4"/>
    <property type="match status" value="1"/>
</dbReference>
<dbReference type="PANTHER" id="PTHR46652:SF3">
    <property type="entry name" value="LEUCINE-RICH REPEAT-CONTAINING PROTEIN 9"/>
    <property type="match status" value="1"/>
</dbReference>
<feature type="compositionally biased region" description="Basic and acidic residues" evidence="3">
    <location>
        <begin position="56"/>
        <end position="84"/>
    </location>
</feature>
<evidence type="ECO:0000313" key="4">
    <source>
        <dbReference type="EMBL" id="CAI2190360.1"/>
    </source>
</evidence>
<dbReference type="SUPFAM" id="SSF52058">
    <property type="entry name" value="L domain-like"/>
    <property type="match status" value="1"/>
</dbReference>